<evidence type="ECO:0000313" key="2">
    <source>
        <dbReference type="EMBL" id="TYR63391.1"/>
    </source>
</evidence>
<accession>A0A5D4JD37</accession>
<dbReference type="EMBL" id="VSZQ01000083">
    <property type="protein sequence ID" value="TYR63391.1"/>
    <property type="molecule type" value="Genomic_DNA"/>
</dbReference>
<gene>
    <name evidence="2" type="ORF">FY004_17040</name>
</gene>
<keyword evidence="3" id="KW-1185">Reference proteome</keyword>
<protein>
    <submittedName>
        <fullName evidence="2">Uncharacterized protein</fullName>
    </submittedName>
</protein>
<dbReference type="AlphaFoldDB" id="A0A5D4JD37"/>
<feature type="region of interest" description="Disordered" evidence="1">
    <location>
        <begin position="72"/>
        <end position="137"/>
    </location>
</feature>
<feature type="compositionally biased region" description="Low complexity" evidence="1">
    <location>
        <begin position="106"/>
        <end position="126"/>
    </location>
</feature>
<reference evidence="2 3" key="1">
    <citation type="submission" date="2019-08" db="EMBL/GenBank/DDBJ databases">
        <title>Draft genome for granaticin producer strain Streptomyces parvus C05.</title>
        <authorList>
            <person name="Gonzalez-Pimentel J.L."/>
        </authorList>
    </citation>
    <scope>NUCLEOTIDE SEQUENCE [LARGE SCALE GENOMIC DNA]</scope>
    <source>
        <strain evidence="2 3">C05</strain>
    </source>
</reference>
<comment type="caution">
    <text evidence="2">The sequence shown here is derived from an EMBL/GenBank/DDBJ whole genome shotgun (WGS) entry which is preliminary data.</text>
</comment>
<organism evidence="2 3">
    <name type="scientific">Streptomyces parvus</name>
    <dbReference type="NCBI Taxonomy" id="66428"/>
    <lineage>
        <taxon>Bacteria</taxon>
        <taxon>Bacillati</taxon>
        <taxon>Actinomycetota</taxon>
        <taxon>Actinomycetes</taxon>
        <taxon>Kitasatosporales</taxon>
        <taxon>Streptomycetaceae</taxon>
        <taxon>Streptomyces</taxon>
    </lineage>
</organism>
<evidence type="ECO:0000313" key="3">
    <source>
        <dbReference type="Proteomes" id="UP000323242"/>
    </source>
</evidence>
<name>A0A5D4JD37_9ACTN</name>
<proteinExistence type="predicted"/>
<dbReference type="RefSeq" id="WP_148903031.1">
    <property type="nucleotide sequence ID" value="NZ_VSZQ01000083.1"/>
</dbReference>
<sequence>MTASSVASVPRDFLCEHTLNKSRVLVLLAHRGGPESLQAVLTCRNAGLAQQAARLLTAAAANGALTTRESAAAQRVSEELPEAPASSFRQALERARSGEWPTSPHALSSWSANALSAGGSADGAPGTELPVSAARSPKDARLADLPGSVVRVVQLREFHIYDEDRALAAAAAGGWEPMPDEELGDDDPKDLVGAVMFAAETTGELPGLDWLTDAQEASLLLPSRGDEVADWSTEAIRVNFGTGWRLRQAQSPYSAPSTQPDSPSPDFAALFPSPPACDCGEEDCEKCDWQLTPRSADLLYSALVWLAESAYDDAAELRERPVTEDDDGTWGIFSRLPEVTWSQGMQWRRGLARACDDLAGDLAGGSWPQPTCAAEEMVLHLAVQDAPDHVGTADEDPAHAALPTHRDDYDFGACSDLFFQDHDVLWLFSSRFNQSPVPPDSNQPHVPDALRPDNWFESFLNVPARAADRGYRR</sequence>
<dbReference type="Proteomes" id="UP000323242">
    <property type="component" value="Unassembled WGS sequence"/>
</dbReference>
<evidence type="ECO:0000256" key="1">
    <source>
        <dbReference type="SAM" id="MobiDB-lite"/>
    </source>
</evidence>